<feature type="non-terminal residue" evidence="2">
    <location>
        <position position="76"/>
    </location>
</feature>
<protein>
    <submittedName>
        <fullName evidence="2">Uncharacterized protein</fullName>
    </submittedName>
</protein>
<comment type="caution">
    <text evidence="2">The sequence shown here is derived from an EMBL/GenBank/DDBJ whole genome shotgun (WGS) entry which is preliminary data.</text>
</comment>
<sequence length="76" mass="8665">MEEVEGTTPAITREGESSNSRRKAEPMDKIFMAAISEFLKSEKEKNSNEKELFKKGDLVKMEAPSIHFYENPGEIK</sequence>
<evidence type="ECO:0000313" key="2">
    <source>
        <dbReference type="EMBL" id="MCI31628.1"/>
    </source>
</evidence>
<feature type="region of interest" description="Disordered" evidence="1">
    <location>
        <begin position="1"/>
        <end position="27"/>
    </location>
</feature>
<name>A0A392R4U7_9FABA</name>
<dbReference type="AlphaFoldDB" id="A0A392R4U7"/>
<accession>A0A392R4U7</accession>
<dbReference type="Proteomes" id="UP000265520">
    <property type="component" value="Unassembled WGS sequence"/>
</dbReference>
<keyword evidence="3" id="KW-1185">Reference proteome</keyword>
<dbReference type="EMBL" id="LXQA010188597">
    <property type="protein sequence ID" value="MCI31628.1"/>
    <property type="molecule type" value="Genomic_DNA"/>
</dbReference>
<reference evidence="2 3" key="1">
    <citation type="journal article" date="2018" name="Front. Plant Sci.">
        <title>Red Clover (Trifolium pratense) and Zigzag Clover (T. medium) - A Picture of Genomic Similarities and Differences.</title>
        <authorList>
            <person name="Dluhosova J."/>
            <person name="Istvanek J."/>
            <person name="Nedelnik J."/>
            <person name="Repkova J."/>
        </authorList>
    </citation>
    <scope>NUCLEOTIDE SEQUENCE [LARGE SCALE GENOMIC DNA]</scope>
    <source>
        <strain evidence="3">cv. 10/8</strain>
        <tissue evidence="2">Leaf</tissue>
    </source>
</reference>
<proteinExistence type="predicted"/>
<organism evidence="2 3">
    <name type="scientific">Trifolium medium</name>
    <dbReference type="NCBI Taxonomy" id="97028"/>
    <lineage>
        <taxon>Eukaryota</taxon>
        <taxon>Viridiplantae</taxon>
        <taxon>Streptophyta</taxon>
        <taxon>Embryophyta</taxon>
        <taxon>Tracheophyta</taxon>
        <taxon>Spermatophyta</taxon>
        <taxon>Magnoliopsida</taxon>
        <taxon>eudicotyledons</taxon>
        <taxon>Gunneridae</taxon>
        <taxon>Pentapetalae</taxon>
        <taxon>rosids</taxon>
        <taxon>fabids</taxon>
        <taxon>Fabales</taxon>
        <taxon>Fabaceae</taxon>
        <taxon>Papilionoideae</taxon>
        <taxon>50 kb inversion clade</taxon>
        <taxon>NPAAA clade</taxon>
        <taxon>Hologalegina</taxon>
        <taxon>IRL clade</taxon>
        <taxon>Trifolieae</taxon>
        <taxon>Trifolium</taxon>
    </lineage>
</organism>
<evidence type="ECO:0000313" key="3">
    <source>
        <dbReference type="Proteomes" id="UP000265520"/>
    </source>
</evidence>
<evidence type="ECO:0000256" key="1">
    <source>
        <dbReference type="SAM" id="MobiDB-lite"/>
    </source>
</evidence>